<dbReference type="OrthoDB" id="9255830at2"/>
<dbReference type="Proteomes" id="UP000034883">
    <property type="component" value="Chromosome"/>
</dbReference>
<dbReference type="AlphaFoldDB" id="A0A0F6YM77"/>
<organism evidence="1 2">
    <name type="scientific">Sandaracinus amylolyticus</name>
    <dbReference type="NCBI Taxonomy" id="927083"/>
    <lineage>
        <taxon>Bacteria</taxon>
        <taxon>Pseudomonadati</taxon>
        <taxon>Myxococcota</taxon>
        <taxon>Polyangia</taxon>
        <taxon>Polyangiales</taxon>
        <taxon>Sandaracinaceae</taxon>
        <taxon>Sandaracinus</taxon>
    </lineage>
</organism>
<evidence type="ECO:0000313" key="2">
    <source>
        <dbReference type="Proteomes" id="UP000034883"/>
    </source>
</evidence>
<dbReference type="InterPro" id="IPR027417">
    <property type="entry name" value="P-loop_NTPase"/>
</dbReference>
<evidence type="ECO:0008006" key="3">
    <source>
        <dbReference type="Google" id="ProtNLM"/>
    </source>
</evidence>
<reference evidence="1 2" key="1">
    <citation type="submission" date="2015-03" db="EMBL/GenBank/DDBJ databases">
        <title>Genome assembly of Sandaracinus amylolyticus DSM 53668.</title>
        <authorList>
            <person name="Sharma G."/>
            <person name="Subramanian S."/>
        </authorList>
    </citation>
    <scope>NUCLEOTIDE SEQUENCE [LARGE SCALE GENOMIC DNA]</scope>
    <source>
        <strain evidence="1 2">DSM 53668</strain>
    </source>
</reference>
<dbReference type="RefSeq" id="WP_053236992.1">
    <property type="nucleotide sequence ID" value="NZ_CP011125.1"/>
</dbReference>
<proteinExistence type="predicted"/>
<accession>A0A0F6YM77</accession>
<evidence type="ECO:0000313" key="1">
    <source>
        <dbReference type="EMBL" id="AKF09995.1"/>
    </source>
</evidence>
<dbReference type="EMBL" id="CP011125">
    <property type="protein sequence ID" value="AKF09995.1"/>
    <property type="molecule type" value="Genomic_DNA"/>
</dbReference>
<protein>
    <recommendedName>
        <fullName evidence="3">G domain-containing protein</fullName>
    </recommendedName>
</protein>
<keyword evidence="2" id="KW-1185">Reference proteome</keyword>
<dbReference type="STRING" id="927083.DB32_007144"/>
<dbReference type="SUPFAM" id="SSF52540">
    <property type="entry name" value="P-loop containing nucleoside triphosphate hydrolases"/>
    <property type="match status" value="1"/>
</dbReference>
<dbReference type="KEGG" id="samy:DB32_007144"/>
<name>A0A0F6YM77_9BACT</name>
<gene>
    <name evidence="1" type="ORF">DB32_007144</name>
</gene>
<sequence length="414" mass="43500">MTRRSDDDHPPSPPPHHGELDDLFAIVDRLPFFGSLKKDLTHLRKLLYDRRTPRVLAVGARGSGRTSLANSLLRLPALPLGEHAASPPDAWIRIDAGGRHLDWLEVASGPLEGGRLAMVRRALDESVPDVIVVAARADAPETEGAAARETLAQIHTMLAESKTIGDAKAARPATIGVITHVDRVTEPEAAESGVRFATEDLARLDAATLALKKQLEAGTTTKITRPIPVLAGGELGGPDQPVRWNVEEVAAAIHDALADEAKVEAVRALAVPVEMRRELARTIVNHCAAAAVTVGLMPVPFSDAVILLPLQGVMVSGVAYLAGQPWDRRAALEWLGSVGVMGGAAFGLRWGAQQLVKLIPGAGTLVSGSVAGAGTLAIGRSAVAYFVDGPGARTPRLQLPADASTPIETPPPTE</sequence>